<dbReference type="Pfam" id="PF00378">
    <property type="entry name" value="ECH_1"/>
    <property type="match status" value="1"/>
</dbReference>
<reference evidence="2" key="1">
    <citation type="submission" date="2018-05" db="EMBL/GenBank/DDBJ databases">
        <authorList>
            <person name="Lanie J.A."/>
            <person name="Ng W.-L."/>
            <person name="Kazmierczak K.M."/>
            <person name="Andrzejewski T.M."/>
            <person name="Davidsen T.M."/>
            <person name="Wayne K.J."/>
            <person name="Tettelin H."/>
            <person name="Glass J.I."/>
            <person name="Rusch D."/>
            <person name="Podicherti R."/>
            <person name="Tsui H.-C.T."/>
            <person name="Winkler M.E."/>
        </authorList>
    </citation>
    <scope>NUCLEOTIDE SEQUENCE</scope>
</reference>
<sequence>MIQFEKIDAVGKITLNRPEKYNSFVREMALALQDTLVKCESDDSIRCILITGAGKAFCAGQDLKEAIDPKGPEIEKIVREHYNPIIKKIRAIDKPIIAAVNGVAAGAGANLALACDIVTATQSANFIQAFCKIGLVPDSGGTYFLPRLIGLPKATAIMMTGESVSAEKAEQMGMIYAVYEDDEFESKSLELAKSISEMPTKGLGYTKKLLNYSLNNSLDDQLNLEAETQALSAKSEDHKEGIQAFLEKRAPIFTGK</sequence>
<dbReference type="Gene3D" id="1.10.12.10">
    <property type="entry name" value="Lyase 2-enoyl-coa Hydratase, Chain A, domain 2"/>
    <property type="match status" value="1"/>
</dbReference>
<comment type="similarity">
    <text evidence="1">Belongs to the enoyl-CoA hydratase/isomerase family.</text>
</comment>
<organism evidence="2">
    <name type="scientific">marine metagenome</name>
    <dbReference type="NCBI Taxonomy" id="408172"/>
    <lineage>
        <taxon>unclassified sequences</taxon>
        <taxon>metagenomes</taxon>
        <taxon>ecological metagenomes</taxon>
    </lineage>
</organism>
<protein>
    <recommendedName>
        <fullName evidence="3">Enoyl-CoA hydratase</fullName>
    </recommendedName>
</protein>
<dbReference type="PROSITE" id="PS00166">
    <property type="entry name" value="ENOYL_COA_HYDRATASE"/>
    <property type="match status" value="1"/>
</dbReference>
<accession>A0A381Y1B4</accession>
<proteinExistence type="inferred from homology"/>
<dbReference type="PANTHER" id="PTHR43802">
    <property type="entry name" value="ENOYL-COA HYDRATASE"/>
    <property type="match status" value="1"/>
</dbReference>
<dbReference type="AlphaFoldDB" id="A0A381Y1B4"/>
<dbReference type="GO" id="GO:0003824">
    <property type="term" value="F:catalytic activity"/>
    <property type="evidence" value="ECO:0007669"/>
    <property type="project" value="InterPro"/>
</dbReference>
<dbReference type="Gene3D" id="3.90.226.10">
    <property type="entry name" value="2-enoyl-CoA Hydratase, Chain A, domain 1"/>
    <property type="match status" value="1"/>
</dbReference>
<evidence type="ECO:0000313" key="2">
    <source>
        <dbReference type="EMBL" id="SVA70745.1"/>
    </source>
</evidence>
<evidence type="ECO:0008006" key="3">
    <source>
        <dbReference type="Google" id="ProtNLM"/>
    </source>
</evidence>
<dbReference type="InterPro" id="IPR029045">
    <property type="entry name" value="ClpP/crotonase-like_dom_sf"/>
</dbReference>
<dbReference type="EMBL" id="UINC01017129">
    <property type="protein sequence ID" value="SVA70745.1"/>
    <property type="molecule type" value="Genomic_DNA"/>
</dbReference>
<dbReference type="SUPFAM" id="SSF52096">
    <property type="entry name" value="ClpP/crotonase"/>
    <property type="match status" value="1"/>
</dbReference>
<dbReference type="InterPro" id="IPR001753">
    <property type="entry name" value="Enoyl-CoA_hydra/iso"/>
</dbReference>
<gene>
    <name evidence="2" type="ORF">METZ01_LOCUS123599</name>
</gene>
<name>A0A381Y1B4_9ZZZZ</name>
<evidence type="ECO:0000256" key="1">
    <source>
        <dbReference type="ARBA" id="ARBA00005254"/>
    </source>
</evidence>
<dbReference type="InterPro" id="IPR014748">
    <property type="entry name" value="Enoyl-CoA_hydra_C"/>
</dbReference>
<dbReference type="CDD" id="cd06558">
    <property type="entry name" value="crotonase-like"/>
    <property type="match status" value="1"/>
</dbReference>
<dbReference type="InterPro" id="IPR018376">
    <property type="entry name" value="Enoyl-CoA_hyd/isom_CS"/>
</dbReference>
<dbReference type="PANTHER" id="PTHR43802:SF1">
    <property type="entry name" value="IP11341P-RELATED"/>
    <property type="match status" value="1"/>
</dbReference>